<evidence type="ECO:0000313" key="1">
    <source>
        <dbReference type="EMBL" id="CAF1097881.1"/>
    </source>
</evidence>
<dbReference type="AlphaFoldDB" id="A0A814NXD3"/>
<protein>
    <recommendedName>
        <fullName evidence="3">MULE transposase domain-containing protein</fullName>
    </recommendedName>
</protein>
<dbReference type="Proteomes" id="UP000663879">
    <property type="component" value="Unassembled WGS sequence"/>
</dbReference>
<accession>A0A814NXD3</accession>
<reference evidence="1" key="1">
    <citation type="submission" date="2021-02" db="EMBL/GenBank/DDBJ databases">
        <authorList>
            <person name="Nowell W R."/>
        </authorList>
    </citation>
    <scope>NUCLEOTIDE SEQUENCE</scope>
    <source>
        <strain evidence="1">Ploen Becks lab</strain>
    </source>
</reference>
<comment type="caution">
    <text evidence="1">The sequence shown here is derived from an EMBL/GenBank/DDBJ whole genome shotgun (WGS) entry which is preliminary data.</text>
</comment>
<evidence type="ECO:0008006" key="3">
    <source>
        <dbReference type="Google" id="ProtNLM"/>
    </source>
</evidence>
<sequence length="89" mass="10586">MTDFEQAASKAFEFHFPNAEAKGCYFHFRQSVRRWVSTNGFKKKYDDNIFFRIWVKKLTAIAMVPQDRMDEAFQMVIECKPEDLDVQPI</sequence>
<keyword evidence="2" id="KW-1185">Reference proteome</keyword>
<dbReference type="EMBL" id="CAJNOC010007385">
    <property type="protein sequence ID" value="CAF1097881.1"/>
    <property type="molecule type" value="Genomic_DNA"/>
</dbReference>
<evidence type="ECO:0000313" key="2">
    <source>
        <dbReference type="Proteomes" id="UP000663879"/>
    </source>
</evidence>
<feature type="non-terminal residue" evidence="1">
    <location>
        <position position="89"/>
    </location>
</feature>
<organism evidence="1 2">
    <name type="scientific">Brachionus calyciflorus</name>
    <dbReference type="NCBI Taxonomy" id="104777"/>
    <lineage>
        <taxon>Eukaryota</taxon>
        <taxon>Metazoa</taxon>
        <taxon>Spiralia</taxon>
        <taxon>Gnathifera</taxon>
        <taxon>Rotifera</taxon>
        <taxon>Eurotatoria</taxon>
        <taxon>Monogononta</taxon>
        <taxon>Pseudotrocha</taxon>
        <taxon>Ploima</taxon>
        <taxon>Brachionidae</taxon>
        <taxon>Brachionus</taxon>
    </lineage>
</organism>
<proteinExistence type="predicted"/>
<name>A0A814NXD3_9BILA</name>
<gene>
    <name evidence="1" type="ORF">OXX778_LOCUS20998</name>
</gene>
<dbReference type="OrthoDB" id="10062872at2759"/>